<sequence length="205" mass="23319">MAACSHGLNALPSNGTYIPYRRPLPHLPPPPSSIASPTLLLSSIHASTSTREVPSKTRHLLLLVRNRHHPVRTLHHVPRRPSRLRTETREQRGYSCFGEVVEWTHGYGPPVIVLPHEGGRECERSNASTRENTSNVIKSCLSKARANALIHAKGASSWVALLRDVRVLRWSRYDRGEGYLIRRYRWWIVVVVAVNVHDAFELYIF</sequence>
<reference evidence="1 2" key="1">
    <citation type="submission" date="2014-04" db="EMBL/GenBank/DDBJ databases">
        <authorList>
            <consortium name="DOE Joint Genome Institute"/>
            <person name="Kuo A."/>
            <person name="Kohler A."/>
            <person name="Nagy L.G."/>
            <person name="Floudas D."/>
            <person name="Copeland A."/>
            <person name="Barry K.W."/>
            <person name="Cichocki N."/>
            <person name="Veneault-Fourrey C."/>
            <person name="LaButti K."/>
            <person name="Lindquist E.A."/>
            <person name="Lipzen A."/>
            <person name="Lundell T."/>
            <person name="Morin E."/>
            <person name="Murat C."/>
            <person name="Sun H."/>
            <person name="Tunlid A."/>
            <person name="Henrissat B."/>
            <person name="Grigoriev I.V."/>
            <person name="Hibbett D.S."/>
            <person name="Martin F."/>
            <person name="Nordberg H.P."/>
            <person name="Cantor M.N."/>
            <person name="Hua S.X."/>
        </authorList>
    </citation>
    <scope>NUCLEOTIDE SEQUENCE [LARGE SCALE GENOMIC DNA]</scope>
    <source>
        <strain evidence="1 2">Foug A</strain>
    </source>
</reference>
<organism evidence="1 2">
    <name type="scientific">Scleroderma citrinum Foug A</name>
    <dbReference type="NCBI Taxonomy" id="1036808"/>
    <lineage>
        <taxon>Eukaryota</taxon>
        <taxon>Fungi</taxon>
        <taxon>Dikarya</taxon>
        <taxon>Basidiomycota</taxon>
        <taxon>Agaricomycotina</taxon>
        <taxon>Agaricomycetes</taxon>
        <taxon>Agaricomycetidae</taxon>
        <taxon>Boletales</taxon>
        <taxon>Sclerodermatineae</taxon>
        <taxon>Sclerodermataceae</taxon>
        <taxon>Scleroderma</taxon>
    </lineage>
</organism>
<reference evidence="2" key="2">
    <citation type="submission" date="2015-01" db="EMBL/GenBank/DDBJ databases">
        <title>Evolutionary Origins and Diversification of the Mycorrhizal Mutualists.</title>
        <authorList>
            <consortium name="DOE Joint Genome Institute"/>
            <consortium name="Mycorrhizal Genomics Consortium"/>
            <person name="Kohler A."/>
            <person name="Kuo A."/>
            <person name="Nagy L.G."/>
            <person name="Floudas D."/>
            <person name="Copeland A."/>
            <person name="Barry K.W."/>
            <person name="Cichocki N."/>
            <person name="Veneault-Fourrey C."/>
            <person name="LaButti K."/>
            <person name="Lindquist E.A."/>
            <person name="Lipzen A."/>
            <person name="Lundell T."/>
            <person name="Morin E."/>
            <person name="Murat C."/>
            <person name="Riley R."/>
            <person name="Ohm R."/>
            <person name="Sun H."/>
            <person name="Tunlid A."/>
            <person name="Henrissat B."/>
            <person name="Grigoriev I.V."/>
            <person name="Hibbett D.S."/>
            <person name="Martin F."/>
        </authorList>
    </citation>
    <scope>NUCLEOTIDE SEQUENCE [LARGE SCALE GENOMIC DNA]</scope>
    <source>
        <strain evidence="2">Foug A</strain>
    </source>
</reference>
<dbReference type="AlphaFoldDB" id="A0A0C3DDH5"/>
<proteinExistence type="predicted"/>
<accession>A0A0C3DDH5</accession>
<dbReference type="InParanoid" id="A0A0C3DDH5"/>
<dbReference type="HOGENOM" id="CLU_1338210_0_0_1"/>
<dbReference type="EMBL" id="KN822154">
    <property type="protein sequence ID" value="KIM54459.1"/>
    <property type="molecule type" value="Genomic_DNA"/>
</dbReference>
<evidence type="ECO:0000313" key="1">
    <source>
        <dbReference type="EMBL" id="KIM54459.1"/>
    </source>
</evidence>
<dbReference type="Proteomes" id="UP000053989">
    <property type="component" value="Unassembled WGS sequence"/>
</dbReference>
<gene>
    <name evidence="1" type="ORF">SCLCIDRAFT_1221943</name>
</gene>
<protein>
    <submittedName>
        <fullName evidence="1">Uncharacterized protein</fullName>
    </submittedName>
</protein>
<name>A0A0C3DDH5_9AGAM</name>
<evidence type="ECO:0000313" key="2">
    <source>
        <dbReference type="Proteomes" id="UP000053989"/>
    </source>
</evidence>
<keyword evidence="2" id="KW-1185">Reference proteome</keyword>